<evidence type="ECO:0000313" key="2">
    <source>
        <dbReference type="EMBL" id="KAK4151776.1"/>
    </source>
</evidence>
<accession>A0AAN6ZWV9</accession>
<keyword evidence="3" id="KW-1185">Reference proteome</keyword>
<evidence type="ECO:0000256" key="1">
    <source>
        <dbReference type="SAM" id="SignalP"/>
    </source>
</evidence>
<proteinExistence type="predicted"/>
<organism evidence="2 3">
    <name type="scientific">Chaetomidium leptoderma</name>
    <dbReference type="NCBI Taxonomy" id="669021"/>
    <lineage>
        <taxon>Eukaryota</taxon>
        <taxon>Fungi</taxon>
        <taxon>Dikarya</taxon>
        <taxon>Ascomycota</taxon>
        <taxon>Pezizomycotina</taxon>
        <taxon>Sordariomycetes</taxon>
        <taxon>Sordariomycetidae</taxon>
        <taxon>Sordariales</taxon>
        <taxon>Chaetomiaceae</taxon>
        <taxon>Chaetomidium</taxon>
    </lineage>
</organism>
<sequence length="141" mass="15348">MLLLTTAILGVFLACLAQTSPVPSGDRHELGGVLICNDPNGQGHCEYAVYELEKCYNLPPALINNAATFAPDDAAFYCYPYIMECGGICRSPSGCTLGSVSFDYEHKFNLTEIGWNEYITSFECHRDRSADADGDSCEADV</sequence>
<gene>
    <name evidence="2" type="ORF">C8A00DRAFT_16867</name>
</gene>
<dbReference type="EMBL" id="MU857001">
    <property type="protein sequence ID" value="KAK4151776.1"/>
    <property type="molecule type" value="Genomic_DNA"/>
</dbReference>
<reference evidence="2" key="2">
    <citation type="submission" date="2023-05" db="EMBL/GenBank/DDBJ databases">
        <authorList>
            <consortium name="Lawrence Berkeley National Laboratory"/>
            <person name="Steindorff A."/>
            <person name="Hensen N."/>
            <person name="Bonometti L."/>
            <person name="Westerberg I."/>
            <person name="Brannstrom I.O."/>
            <person name="Guillou S."/>
            <person name="Cros-Aarteil S."/>
            <person name="Calhoun S."/>
            <person name="Haridas S."/>
            <person name="Kuo A."/>
            <person name="Mondo S."/>
            <person name="Pangilinan J."/>
            <person name="Riley R."/>
            <person name="Labutti K."/>
            <person name="Andreopoulos B."/>
            <person name="Lipzen A."/>
            <person name="Chen C."/>
            <person name="Yanf M."/>
            <person name="Daum C."/>
            <person name="Ng V."/>
            <person name="Clum A."/>
            <person name="Ohm R."/>
            <person name="Martin F."/>
            <person name="Silar P."/>
            <person name="Natvig D."/>
            <person name="Lalanne C."/>
            <person name="Gautier V."/>
            <person name="Ament-Velasquez S.L."/>
            <person name="Kruys A."/>
            <person name="Hutchinson M.I."/>
            <person name="Powell A.J."/>
            <person name="Barry K."/>
            <person name="Miller A.N."/>
            <person name="Grigoriev I.V."/>
            <person name="Debuchy R."/>
            <person name="Gladieux P."/>
            <person name="Thoren M.H."/>
            <person name="Johannesson H."/>
        </authorList>
    </citation>
    <scope>NUCLEOTIDE SEQUENCE</scope>
    <source>
        <strain evidence="2">CBS 538.74</strain>
    </source>
</reference>
<dbReference type="Proteomes" id="UP001302745">
    <property type="component" value="Unassembled WGS sequence"/>
</dbReference>
<name>A0AAN6ZWV9_9PEZI</name>
<feature type="chain" id="PRO_5042893409" evidence="1">
    <location>
        <begin position="18"/>
        <end position="141"/>
    </location>
</feature>
<feature type="signal peptide" evidence="1">
    <location>
        <begin position="1"/>
        <end position="17"/>
    </location>
</feature>
<reference evidence="2" key="1">
    <citation type="journal article" date="2023" name="Mol. Phylogenet. Evol.">
        <title>Genome-scale phylogeny and comparative genomics of the fungal order Sordariales.</title>
        <authorList>
            <person name="Hensen N."/>
            <person name="Bonometti L."/>
            <person name="Westerberg I."/>
            <person name="Brannstrom I.O."/>
            <person name="Guillou S."/>
            <person name="Cros-Aarteil S."/>
            <person name="Calhoun S."/>
            <person name="Haridas S."/>
            <person name="Kuo A."/>
            <person name="Mondo S."/>
            <person name="Pangilinan J."/>
            <person name="Riley R."/>
            <person name="LaButti K."/>
            <person name="Andreopoulos B."/>
            <person name="Lipzen A."/>
            <person name="Chen C."/>
            <person name="Yan M."/>
            <person name="Daum C."/>
            <person name="Ng V."/>
            <person name="Clum A."/>
            <person name="Steindorff A."/>
            <person name="Ohm R.A."/>
            <person name="Martin F."/>
            <person name="Silar P."/>
            <person name="Natvig D.O."/>
            <person name="Lalanne C."/>
            <person name="Gautier V."/>
            <person name="Ament-Velasquez S.L."/>
            <person name="Kruys A."/>
            <person name="Hutchinson M.I."/>
            <person name="Powell A.J."/>
            <person name="Barry K."/>
            <person name="Miller A.N."/>
            <person name="Grigoriev I.V."/>
            <person name="Debuchy R."/>
            <person name="Gladieux P."/>
            <person name="Hiltunen Thoren M."/>
            <person name="Johannesson H."/>
        </authorList>
    </citation>
    <scope>NUCLEOTIDE SEQUENCE</scope>
    <source>
        <strain evidence="2">CBS 538.74</strain>
    </source>
</reference>
<comment type="caution">
    <text evidence="2">The sequence shown here is derived from an EMBL/GenBank/DDBJ whole genome shotgun (WGS) entry which is preliminary data.</text>
</comment>
<evidence type="ECO:0000313" key="3">
    <source>
        <dbReference type="Proteomes" id="UP001302745"/>
    </source>
</evidence>
<protein>
    <submittedName>
        <fullName evidence="2">Uncharacterized protein</fullName>
    </submittedName>
</protein>
<keyword evidence="1" id="KW-0732">Signal</keyword>
<dbReference type="AlphaFoldDB" id="A0AAN6ZWV9"/>